<dbReference type="InterPro" id="IPR001087">
    <property type="entry name" value="GDSL"/>
</dbReference>
<evidence type="ECO:0000256" key="2">
    <source>
        <dbReference type="ARBA" id="ARBA00022729"/>
    </source>
</evidence>
<dbReference type="PANTHER" id="PTHR22835:SF588">
    <property type="entry name" value="ALPHA-L-FUCOSIDASE 3"/>
    <property type="match status" value="1"/>
</dbReference>
<dbReference type="OrthoDB" id="1600564at2759"/>
<evidence type="ECO:0000256" key="4">
    <source>
        <dbReference type="ARBA" id="ARBA00023180"/>
    </source>
</evidence>
<accession>A0A9E7K8V5</accession>
<feature type="signal peptide" evidence="5">
    <location>
        <begin position="1"/>
        <end position="20"/>
    </location>
</feature>
<gene>
    <name evidence="6" type="ORF">MUK42_22019</name>
</gene>
<dbReference type="Proteomes" id="UP001055439">
    <property type="component" value="Chromosome 6"/>
</dbReference>
<keyword evidence="2 5" id="KW-0732">Signal</keyword>
<dbReference type="EMBL" id="CP097508">
    <property type="protein sequence ID" value="URE08557.1"/>
    <property type="molecule type" value="Genomic_DNA"/>
</dbReference>
<dbReference type="CDD" id="cd01837">
    <property type="entry name" value="SGNH_plant_lipase_like"/>
    <property type="match status" value="1"/>
</dbReference>
<dbReference type="InterPro" id="IPR036514">
    <property type="entry name" value="SGNH_hydro_sf"/>
</dbReference>
<keyword evidence="7" id="KW-1185">Reference proteome</keyword>
<dbReference type="InterPro" id="IPR035669">
    <property type="entry name" value="SGNH_plant_lipase-like"/>
</dbReference>
<dbReference type="AlphaFoldDB" id="A0A9E7K8V5"/>
<dbReference type="Pfam" id="PF00657">
    <property type="entry name" value="Lipase_GDSL"/>
    <property type="match status" value="1"/>
</dbReference>
<sequence length="367" mass="40282">MLPPIASILIGSLLLQLTAASAPCAFPAIFNFGDSNSDTGGLSSAFGQAPPPNGETFFRKPAGRYCDGRLLIDFIANSSGLPRLNAYLDSVGTNFSHGANFATAGSTIRPQNTPFSLDVQTWQFSQFKSRSQSFLDQGLFKDQLPKKEYFSRALYTLDIGQNDLTAGYFSNMTSEEVKASIPDILDKFSIAVKVILLQSIYGEGGRFFWVHNTGPLGCLAYVLDRLLLRAPEVDRFGCGSPFNEVAQLFNTQLEEAVAQLREDLPLAVFTLVDVYSVKYELISHATKHGFELPLVACCGHGGKYNYNAHNGCGSKITKSCKDPSKRIIWDGVHYTEAANRWVFDQIAEGKFSVPPTPLRMACKERAL</sequence>
<comment type="similarity">
    <text evidence="1">Belongs to the 'GDSL' lipolytic enzyme family.</text>
</comment>
<proteinExistence type="inferred from homology"/>
<evidence type="ECO:0000313" key="7">
    <source>
        <dbReference type="Proteomes" id="UP001055439"/>
    </source>
</evidence>
<reference evidence="6" key="1">
    <citation type="submission" date="2022-05" db="EMBL/GenBank/DDBJ databases">
        <title>The Musa troglodytarum L. genome provides insights into the mechanism of non-climacteric behaviour and enrichment of carotenoids.</title>
        <authorList>
            <person name="Wang J."/>
        </authorList>
    </citation>
    <scope>NUCLEOTIDE SEQUENCE</scope>
    <source>
        <tissue evidence="6">Leaf</tissue>
    </source>
</reference>
<keyword evidence="3" id="KW-0378">Hydrolase</keyword>
<evidence type="ECO:0000256" key="1">
    <source>
        <dbReference type="ARBA" id="ARBA00008668"/>
    </source>
</evidence>
<feature type="chain" id="PRO_5039239786" evidence="5">
    <location>
        <begin position="21"/>
        <end position="367"/>
    </location>
</feature>
<evidence type="ECO:0000256" key="3">
    <source>
        <dbReference type="ARBA" id="ARBA00022801"/>
    </source>
</evidence>
<dbReference type="GO" id="GO:0016788">
    <property type="term" value="F:hydrolase activity, acting on ester bonds"/>
    <property type="evidence" value="ECO:0007669"/>
    <property type="project" value="InterPro"/>
</dbReference>
<organism evidence="6 7">
    <name type="scientific">Musa troglodytarum</name>
    <name type="common">fe'i banana</name>
    <dbReference type="NCBI Taxonomy" id="320322"/>
    <lineage>
        <taxon>Eukaryota</taxon>
        <taxon>Viridiplantae</taxon>
        <taxon>Streptophyta</taxon>
        <taxon>Embryophyta</taxon>
        <taxon>Tracheophyta</taxon>
        <taxon>Spermatophyta</taxon>
        <taxon>Magnoliopsida</taxon>
        <taxon>Liliopsida</taxon>
        <taxon>Zingiberales</taxon>
        <taxon>Musaceae</taxon>
        <taxon>Musa</taxon>
    </lineage>
</organism>
<dbReference type="Gene3D" id="3.40.50.1110">
    <property type="entry name" value="SGNH hydrolase"/>
    <property type="match status" value="1"/>
</dbReference>
<evidence type="ECO:0000256" key="5">
    <source>
        <dbReference type="SAM" id="SignalP"/>
    </source>
</evidence>
<keyword evidence="4" id="KW-0325">Glycoprotein</keyword>
<evidence type="ECO:0000313" key="6">
    <source>
        <dbReference type="EMBL" id="URE08557.1"/>
    </source>
</evidence>
<protein>
    <submittedName>
        <fullName evidence="6">GDSL-like Lipase/Acylhydrolase</fullName>
    </submittedName>
</protein>
<dbReference type="PANTHER" id="PTHR22835">
    <property type="entry name" value="ZINC FINGER FYVE DOMAIN CONTAINING PROTEIN"/>
    <property type="match status" value="1"/>
</dbReference>
<name>A0A9E7K8V5_9LILI</name>